<dbReference type="GO" id="GO:2001070">
    <property type="term" value="F:starch binding"/>
    <property type="evidence" value="ECO:0007669"/>
    <property type="project" value="InterPro"/>
</dbReference>
<dbReference type="CDD" id="cd12965">
    <property type="entry name" value="CBM-Eb_CBM-Fb"/>
    <property type="match status" value="1"/>
</dbReference>
<evidence type="ECO:0000259" key="1">
    <source>
        <dbReference type="Pfam" id="PF14292"/>
    </source>
</evidence>
<dbReference type="Gene3D" id="2.60.40.3620">
    <property type="match status" value="1"/>
</dbReference>
<dbReference type="CDD" id="cd12966">
    <property type="entry name" value="CBM-Ec_CBM-Fc"/>
    <property type="match status" value="1"/>
</dbReference>
<feature type="domain" description="SusE outer membrane protein" evidence="1">
    <location>
        <begin position="17"/>
        <end position="108"/>
    </location>
</feature>
<evidence type="ECO:0000259" key="2">
    <source>
        <dbReference type="Pfam" id="PF16411"/>
    </source>
</evidence>
<evidence type="ECO:0000313" key="3">
    <source>
        <dbReference type="EMBL" id="PXX22108.1"/>
    </source>
</evidence>
<gene>
    <name evidence="3" type="ORF">EJ73_01326</name>
</gene>
<dbReference type="Pfam" id="PF14292">
    <property type="entry name" value="SusE"/>
    <property type="match status" value="1"/>
</dbReference>
<protein>
    <submittedName>
        <fullName evidence="3">SusE-like outer membrane protein</fullName>
    </submittedName>
</protein>
<dbReference type="EMBL" id="QJJX01000013">
    <property type="protein sequence ID" value="PXX22108.1"/>
    <property type="molecule type" value="Genomic_DNA"/>
</dbReference>
<proteinExistence type="predicted"/>
<dbReference type="STRING" id="1122991.GCA_000613445_02288"/>
<name>A0A318HUJ1_9BACT</name>
<dbReference type="Gene3D" id="2.60.40.3610">
    <property type="match status" value="1"/>
</dbReference>
<feature type="domain" description="Outer membrane protein SusF/SusE-like C-terminal" evidence="2">
    <location>
        <begin position="277"/>
        <end position="371"/>
    </location>
</feature>
<sequence>MLFAGICALAACSDDRDDNPTIKLPDTFSMQTPSFGGSQLNLKDTANLAFTWDKPDFGYRAKVDYTIEVSHTGNFTTSYADEDAGTVAAGSADYKEIQTVYVTNAAQLTNFDLALALQQVAHWKESTIPTTAQAVYMRVKAVLPGIDTVYSNTIQFAAIPTYVKVAPKINSCYLTGSGYGWSKWKNLTPVYGTVELGATGTPTFWAVIYFAADEQFKCAPQAAWGNDFGYAGTTITDNAGANVSDEGGNIKVGTAGWYVLVVSNDGEKRTISFEQPKVYLQGPTIGNWDCKPENLFTVPTTASGNFVSPAFVASDVVRMCVKLNGFDWWRTEFVVDANGAISYRGNGVEQKPVAVTAGKRCYLNFSTGKGEYK</sequence>
<dbReference type="AlphaFoldDB" id="A0A318HUJ1"/>
<keyword evidence="4" id="KW-1185">Reference proteome</keyword>
<dbReference type="GO" id="GO:0019867">
    <property type="term" value="C:outer membrane"/>
    <property type="evidence" value="ECO:0007669"/>
    <property type="project" value="InterPro"/>
</dbReference>
<accession>A0A318HUJ1</accession>
<reference evidence="3 4" key="1">
    <citation type="submission" date="2018-05" db="EMBL/GenBank/DDBJ databases">
        <title>Genomic Encyclopedia of Type Strains, Phase I: the one thousand microbial genomes (KMG-I) project.</title>
        <authorList>
            <person name="Kyrpides N."/>
        </authorList>
    </citation>
    <scope>NUCLEOTIDE SEQUENCE [LARGE SCALE GENOMIC DNA]</scope>
    <source>
        <strain evidence="3 4">DSM 15611</strain>
    </source>
</reference>
<feature type="domain" description="Outer membrane protein SusF/SusE-like C-terminal" evidence="2">
    <location>
        <begin position="172"/>
        <end position="264"/>
    </location>
</feature>
<dbReference type="InterPro" id="IPR025970">
    <property type="entry name" value="SusE"/>
</dbReference>
<dbReference type="Proteomes" id="UP000248314">
    <property type="component" value="Unassembled WGS sequence"/>
</dbReference>
<comment type="caution">
    <text evidence="3">The sequence shown here is derived from an EMBL/GenBank/DDBJ whole genome shotgun (WGS) entry which is preliminary data.</text>
</comment>
<dbReference type="InterPro" id="IPR032187">
    <property type="entry name" value="SusF/SusE-like_C"/>
</dbReference>
<dbReference type="Pfam" id="PF16411">
    <property type="entry name" value="SusF_SusE"/>
    <property type="match status" value="2"/>
</dbReference>
<evidence type="ECO:0000313" key="4">
    <source>
        <dbReference type="Proteomes" id="UP000248314"/>
    </source>
</evidence>
<organism evidence="3 4">
    <name type="scientific">Hoylesella shahii DSM 15611 = JCM 12083</name>
    <dbReference type="NCBI Taxonomy" id="1122991"/>
    <lineage>
        <taxon>Bacteria</taxon>
        <taxon>Pseudomonadati</taxon>
        <taxon>Bacteroidota</taxon>
        <taxon>Bacteroidia</taxon>
        <taxon>Bacteroidales</taxon>
        <taxon>Prevotellaceae</taxon>
        <taxon>Hoylesella</taxon>
    </lineage>
</organism>